<dbReference type="Gene3D" id="3.40.50.2300">
    <property type="match status" value="1"/>
</dbReference>
<dbReference type="SUPFAM" id="SSF52172">
    <property type="entry name" value="CheY-like"/>
    <property type="match status" value="1"/>
</dbReference>
<dbReference type="STRING" id="1121409.SAMN02745124_02894"/>
<dbReference type="InterPro" id="IPR011006">
    <property type="entry name" value="CheY-like_superfamily"/>
</dbReference>
<evidence type="ECO:0000313" key="7">
    <source>
        <dbReference type="Proteomes" id="UP000184139"/>
    </source>
</evidence>
<protein>
    <submittedName>
        <fullName evidence="6">Response regulator receiver domain-containing protein</fullName>
    </submittedName>
</protein>
<evidence type="ECO:0000256" key="4">
    <source>
        <dbReference type="PROSITE-ProRule" id="PRU00169"/>
    </source>
</evidence>
<name>A0A1M5X9J1_9BACT</name>
<dbReference type="PROSITE" id="PS50110">
    <property type="entry name" value="RESPONSE_REGULATORY"/>
    <property type="match status" value="1"/>
</dbReference>
<dbReference type="Proteomes" id="UP000184139">
    <property type="component" value="Unassembled WGS sequence"/>
</dbReference>
<feature type="domain" description="Response regulatory" evidence="5">
    <location>
        <begin position="10"/>
        <end position="124"/>
    </location>
</feature>
<dbReference type="RefSeq" id="WP_073377216.1">
    <property type="nucleotide sequence ID" value="NZ_FQXS01000018.1"/>
</dbReference>
<dbReference type="InterPro" id="IPR001789">
    <property type="entry name" value="Sig_transdc_resp-reg_receiver"/>
</dbReference>
<dbReference type="SMART" id="SM00448">
    <property type="entry name" value="REC"/>
    <property type="match status" value="1"/>
</dbReference>
<dbReference type="GO" id="GO:0032993">
    <property type="term" value="C:protein-DNA complex"/>
    <property type="evidence" value="ECO:0007669"/>
    <property type="project" value="TreeGrafter"/>
</dbReference>
<keyword evidence="1 4" id="KW-0597">Phosphoprotein</keyword>
<accession>A0A1M5X9J1</accession>
<evidence type="ECO:0000256" key="1">
    <source>
        <dbReference type="ARBA" id="ARBA00022553"/>
    </source>
</evidence>
<dbReference type="OrthoDB" id="9788090at2"/>
<reference evidence="6 7" key="1">
    <citation type="submission" date="2016-11" db="EMBL/GenBank/DDBJ databases">
        <authorList>
            <person name="Jaros S."/>
            <person name="Januszkiewicz K."/>
            <person name="Wedrychowicz H."/>
        </authorList>
    </citation>
    <scope>NUCLEOTIDE SEQUENCE [LARGE SCALE GENOMIC DNA]</scope>
    <source>
        <strain evidence="6 7">DSM 9705</strain>
    </source>
</reference>
<dbReference type="EMBL" id="FQXS01000018">
    <property type="protein sequence ID" value="SHH96461.1"/>
    <property type="molecule type" value="Genomic_DNA"/>
</dbReference>
<organism evidence="6 7">
    <name type="scientific">Desulfofustis glycolicus DSM 9705</name>
    <dbReference type="NCBI Taxonomy" id="1121409"/>
    <lineage>
        <taxon>Bacteria</taxon>
        <taxon>Pseudomonadati</taxon>
        <taxon>Thermodesulfobacteriota</taxon>
        <taxon>Desulfobulbia</taxon>
        <taxon>Desulfobulbales</taxon>
        <taxon>Desulfocapsaceae</taxon>
        <taxon>Desulfofustis</taxon>
    </lineage>
</organism>
<dbReference type="GO" id="GO:0006355">
    <property type="term" value="P:regulation of DNA-templated transcription"/>
    <property type="evidence" value="ECO:0007669"/>
    <property type="project" value="TreeGrafter"/>
</dbReference>
<dbReference type="GO" id="GO:0000156">
    <property type="term" value="F:phosphorelay response regulator activity"/>
    <property type="evidence" value="ECO:0007669"/>
    <property type="project" value="TreeGrafter"/>
</dbReference>
<evidence type="ECO:0000256" key="3">
    <source>
        <dbReference type="ARBA" id="ARBA00023125"/>
    </source>
</evidence>
<evidence type="ECO:0000313" key="6">
    <source>
        <dbReference type="EMBL" id="SHH96461.1"/>
    </source>
</evidence>
<evidence type="ECO:0000259" key="5">
    <source>
        <dbReference type="PROSITE" id="PS50110"/>
    </source>
</evidence>
<gene>
    <name evidence="6" type="ORF">SAMN02745124_02894</name>
</gene>
<dbReference type="AlphaFoldDB" id="A0A1M5X9J1"/>
<keyword evidence="2" id="KW-0902">Two-component regulatory system</keyword>
<keyword evidence="7" id="KW-1185">Reference proteome</keyword>
<dbReference type="PANTHER" id="PTHR48111">
    <property type="entry name" value="REGULATOR OF RPOS"/>
    <property type="match status" value="1"/>
</dbReference>
<dbReference type="PANTHER" id="PTHR48111:SF40">
    <property type="entry name" value="PHOSPHATE REGULON TRANSCRIPTIONAL REGULATORY PROTEIN PHOB"/>
    <property type="match status" value="1"/>
</dbReference>
<dbReference type="GO" id="GO:0000976">
    <property type="term" value="F:transcription cis-regulatory region binding"/>
    <property type="evidence" value="ECO:0007669"/>
    <property type="project" value="TreeGrafter"/>
</dbReference>
<proteinExistence type="predicted"/>
<keyword evidence="3" id="KW-0238">DNA-binding</keyword>
<evidence type="ECO:0000256" key="2">
    <source>
        <dbReference type="ARBA" id="ARBA00023012"/>
    </source>
</evidence>
<dbReference type="GO" id="GO:0005829">
    <property type="term" value="C:cytosol"/>
    <property type="evidence" value="ECO:0007669"/>
    <property type="project" value="TreeGrafter"/>
</dbReference>
<sequence length="126" mass="13836">MIQATNKPTKVLIADDEVEFASTLMARLQLRDFSVEAVNSGKATLEAIAKDLPDVVLLDLKMPDLDGLEVLARIRQDHPELTVFILTGHGSFEAGKEGMKLGANDYIMKPVDLNRLIKKMEDALGS</sequence>
<dbReference type="InterPro" id="IPR039420">
    <property type="entry name" value="WalR-like"/>
</dbReference>
<dbReference type="Pfam" id="PF00072">
    <property type="entry name" value="Response_reg"/>
    <property type="match status" value="1"/>
</dbReference>
<feature type="modified residue" description="4-aspartylphosphate" evidence="4">
    <location>
        <position position="59"/>
    </location>
</feature>